<feature type="transmembrane region" description="Helical" evidence="6">
    <location>
        <begin position="1541"/>
        <end position="1563"/>
    </location>
</feature>
<reference evidence="12 13" key="1">
    <citation type="submission" date="2024-04" db="EMBL/GenBank/DDBJ databases">
        <authorList>
            <person name="Rising A."/>
            <person name="Reimegard J."/>
            <person name="Sonavane S."/>
            <person name="Akerstrom W."/>
            <person name="Nylinder S."/>
            <person name="Hedman E."/>
            <person name="Kallberg Y."/>
        </authorList>
    </citation>
    <scope>NUCLEOTIDE SEQUENCE [LARGE SCALE GENOMIC DNA]</scope>
</reference>
<feature type="domain" description="GAIN-B" evidence="9">
    <location>
        <begin position="1253"/>
        <end position="1419"/>
    </location>
</feature>
<feature type="domain" description="C-type lectin" evidence="8">
    <location>
        <begin position="53"/>
        <end position="166"/>
    </location>
</feature>
<dbReference type="Pfam" id="PF01825">
    <property type="entry name" value="GPS"/>
    <property type="match status" value="1"/>
</dbReference>
<keyword evidence="4 6" id="KW-0472">Membrane</keyword>
<comment type="caution">
    <text evidence="12">The sequence shown here is derived from an EMBL/GenBank/DDBJ whole genome shotgun (WGS) entry which is preliminary data.</text>
</comment>
<dbReference type="Pfam" id="PF00059">
    <property type="entry name" value="Lectin_C"/>
    <property type="match status" value="1"/>
</dbReference>
<dbReference type="CDD" id="cd00037">
    <property type="entry name" value="CLECT"/>
    <property type="match status" value="2"/>
</dbReference>
<gene>
    <name evidence="12" type="ORF">LARSCL_LOCUS17858</name>
</gene>
<dbReference type="PANTHER" id="PTHR47767:SF1">
    <property type="entry name" value="ADHESION G PROTEIN-COUPLED RECEPTOR G7"/>
    <property type="match status" value="1"/>
</dbReference>
<name>A0AAV2BA75_9ARAC</name>
<dbReference type="InterPro" id="IPR046338">
    <property type="entry name" value="GAIN_dom_sf"/>
</dbReference>
<feature type="transmembrane region" description="Helical" evidence="6">
    <location>
        <begin position="1627"/>
        <end position="1647"/>
    </location>
</feature>
<feature type="transmembrane region" description="Helical" evidence="6">
    <location>
        <begin position="1653"/>
        <end position="1675"/>
    </location>
</feature>
<keyword evidence="7" id="KW-0732">Signal</keyword>
<evidence type="ECO:0000256" key="2">
    <source>
        <dbReference type="ARBA" id="ARBA00022692"/>
    </source>
</evidence>
<feature type="domain" description="Ig-like" evidence="11">
    <location>
        <begin position="287"/>
        <end position="370"/>
    </location>
</feature>
<dbReference type="EMBL" id="CAXIEN010000314">
    <property type="protein sequence ID" value="CAL1292802.1"/>
    <property type="molecule type" value="Genomic_DNA"/>
</dbReference>
<evidence type="ECO:0000259" key="11">
    <source>
        <dbReference type="PROSITE" id="PS50835"/>
    </source>
</evidence>
<dbReference type="InterPro" id="IPR016187">
    <property type="entry name" value="CTDL_fold"/>
</dbReference>
<feature type="transmembrane region" description="Helical" evidence="6">
    <location>
        <begin position="1575"/>
        <end position="1602"/>
    </location>
</feature>
<evidence type="ECO:0000256" key="1">
    <source>
        <dbReference type="ARBA" id="ARBA00004141"/>
    </source>
</evidence>
<dbReference type="SUPFAM" id="SSF81321">
    <property type="entry name" value="Family A G protein-coupled receptor-like"/>
    <property type="match status" value="1"/>
</dbReference>
<dbReference type="SMART" id="SM00303">
    <property type="entry name" value="GPS"/>
    <property type="match status" value="1"/>
</dbReference>
<dbReference type="Gene3D" id="1.20.1070.10">
    <property type="entry name" value="Rhodopsin 7-helix transmembrane proteins"/>
    <property type="match status" value="1"/>
</dbReference>
<evidence type="ECO:0000256" key="6">
    <source>
        <dbReference type="SAM" id="Phobius"/>
    </source>
</evidence>
<evidence type="ECO:0000256" key="7">
    <source>
        <dbReference type="SAM" id="SignalP"/>
    </source>
</evidence>
<feature type="signal peptide" evidence="7">
    <location>
        <begin position="1"/>
        <end position="25"/>
    </location>
</feature>
<keyword evidence="2 6" id="KW-0812">Transmembrane</keyword>
<dbReference type="Proteomes" id="UP001497382">
    <property type="component" value="Unassembled WGS sequence"/>
</dbReference>
<evidence type="ECO:0000256" key="3">
    <source>
        <dbReference type="ARBA" id="ARBA00022989"/>
    </source>
</evidence>
<feature type="domain" description="G-protein coupled receptors family 2 profile 2" evidence="10">
    <location>
        <begin position="1429"/>
        <end position="1677"/>
    </location>
</feature>
<dbReference type="GO" id="GO:0004930">
    <property type="term" value="F:G protein-coupled receptor activity"/>
    <property type="evidence" value="ECO:0007669"/>
    <property type="project" value="InterPro"/>
</dbReference>
<evidence type="ECO:0000256" key="5">
    <source>
        <dbReference type="ARBA" id="ARBA00023157"/>
    </source>
</evidence>
<dbReference type="GO" id="GO:0007166">
    <property type="term" value="P:cell surface receptor signaling pathway"/>
    <property type="evidence" value="ECO:0007669"/>
    <property type="project" value="InterPro"/>
</dbReference>
<dbReference type="InterPro" id="IPR000203">
    <property type="entry name" value="GPS"/>
</dbReference>
<dbReference type="PROSITE" id="PS50835">
    <property type="entry name" value="IG_LIKE"/>
    <property type="match status" value="2"/>
</dbReference>
<proteinExistence type="predicted"/>
<dbReference type="PRINTS" id="PR00249">
    <property type="entry name" value="GPCRSECRETIN"/>
</dbReference>
<feature type="domain" description="C-type lectin" evidence="8">
    <location>
        <begin position="725"/>
        <end position="847"/>
    </location>
</feature>
<feature type="chain" id="PRO_5043584340" description="G-protein coupled receptor" evidence="7">
    <location>
        <begin position="26"/>
        <end position="1705"/>
    </location>
</feature>
<dbReference type="PROSITE" id="PS50261">
    <property type="entry name" value="G_PROTEIN_RECEP_F2_4"/>
    <property type="match status" value="1"/>
</dbReference>
<dbReference type="InterPro" id="IPR000832">
    <property type="entry name" value="GPCR_2_secretin-like"/>
</dbReference>
<evidence type="ECO:0000259" key="10">
    <source>
        <dbReference type="PROSITE" id="PS50261"/>
    </source>
</evidence>
<keyword evidence="3 6" id="KW-1133">Transmembrane helix</keyword>
<accession>A0AAV2BA75</accession>
<dbReference type="Gene3D" id="2.60.220.50">
    <property type="match status" value="1"/>
</dbReference>
<dbReference type="InterPro" id="IPR001304">
    <property type="entry name" value="C-type_lectin-like"/>
</dbReference>
<keyword evidence="5" id="KW-1015">Disulfide bond</keyword>
<evidence type="ECO:0000259" key="8">
    <source>
        <dbReference type="PROSITE" id="PS50041"/>
    </source>
</evidence>
<organism evidence="12 13">
    <name type="scientific">Larinioides sclopetarius</name>
    <dbReference type="NCBI Taxonomy" id="280406"/>
    <lineage>
        <taxon>Eukaryota</taxon>
        <taxon>Metazoa</taxon>
        <taxon>Ecdysozoa</taxon>
        <taxon>Arthropoda</taxon>
        <taxon>Chelicerata</taxon>
        <taxon>Arachnida</taxon>
        <taxon>Araneae</taxon>
        <taxon>Araneomorphae</taxon>
        <taxon>Entelegynae</taxon>
        <taxon>Araneoidea</taxon>
        <taxon>Araneidae</taxon>
        <taxon>Larinioides</taxon>
    </lineage>
</organism>
<feature type="transmembrane region" description="Helical" evidence="6">
    <location>
        <begin position="1466"/>
        <end position="1484"/>
    </location>
</feature>
<comment type="subcellular location">
    <subcellularLocation>
        <location evidence="1">Membrane</location>
        <topology evidence="1">Multi-pass membrane protein</topology>
    </subcellularLocation>
</comment>
<keyword evidence="13" id="KW-1185">Reference proteome</keyword>
<evidence type="ECO:0000313" key="13">
    <source>
        <dbReference type="Proteomes" id="UP001497382"/>
    </source>
</evidence>
<evidence type="ECO:0000313" key="12">
    <source>
        <dbReference type="EMBL" id="CAL1292802.1"/>
    </source>
</evidence>
<evidence type="ECO:0008006" key="14">
    <source>
        <dbReference type="Google" id="ProtNLM"/>
    </source>
</evidence>
<feature type="transmembrane region" description="Helical" evidence="6">
    <location>
        <begin position="1431"/>
        <end position="1454"/>
    </location>
</feature>
<dbReference type="InterPro" id="IPR016186">
    <property type="entry name" value="C-type_lectin-like/link_sf"/>
</dbReference>
<dbReference type="PROSITE" id="PS50221">
    <property type="entry name" value="GAIN_B"/>
    <property type="match status" value="1"/>
</dbReference>
<dbReference type="InterPro" id="IPR017981">
    <property type="entry name" value="GPCR_2-like_7TM"/>
</dbReference>
<dbReference type="InterPro" id="IPR053066">
    <property type="entry name" value="ADGR_G7"/>
</dbReference>
<dbReference type="SMART" id="SM00034">
    <property type="entry name" value="CLECT"/>
    <property type="match status" value="2"/>
</dbReference>
<feature type="domain" description="Ig-like" evidence="11">
    <location>
        <begin position="873"/>
        <end position="944"/>
    </location>
</feature>
<dbReference type="CDD" id="cd15040">
    <property type="entry name" value="7tmB2_Adhesion"/>
    <property type="match status" value="1"/>
</dbReference>
<dbReference type="Gene3D" id="3.10.100.10">
    <property type="entry name" value="Mannose-Binding Protein A, subunit A"/>
    <property type="match status" value="2"/>
</dbReference>
<feature type="transmembrane region" description="Helical" evidence="6">
    <location>
        <begin position="1504"/>
        <end position="1529"/>
    </location>
</feature>
<dbReference type="Pfam" id="PF00002">
    <property type="entry name" value="7tm_2"/>
    <property type="match status" value="1"/>
</dbReference>
<dbReference type="InterPro" id="IPR057244">
    <property type="entry name" value="GAIN_B"/>
</dbReference>
<dbReference type="PANTHER" id="PTHR47767">
    <property type="entry name" value="ADHESION G PROTEIN-COUPLED RECEPTOR G7"/>
    <property type="match status" value="1"/>
</dbReference>
<dbReference type="PROSITE" id="PS50041">
    <property type="entry name" value="C_TYPE_LECTIN_2"/>
    <property type="match status" value="2"/>
</dbReference>
<dbReference type="SUPFAM" id="SSF56436">
    <property type="entry name" value="C-type lectin-like"/>
    <property type="match status" value="3"/>
</dbReference>
<dbReference type="GO" id="GO:0016020">
    <property type="term" value="C:membrane"/>
    <property type="evidence" value="ECO:0007669"/>
    <property type="project" value="UniProtKB-SubCell"/>
</dbReference>
<evidence type="ECO:0000259" key="9">
    <source>
        <dbReference type="PROSITE" id="PS50221"/>
    </source>
</evidence>
<evidence type="ECO:0000256" key="4">
    <source>
        <dbReference type="ARBA" id="ARBA00023136"/>
    </source>
</evidence>
<protein>
    <recommendedName>
        <fullName evidence="14">G-protein coupled receptor</fullName>
    </recommendedName>
</protein>
<dbReference type="InterPro" id="IPR007110">
    <property type="entry name" value="Ig-like_dom"/>
</dbReference>
<sequence>MASSIQSLLKIFSFLMCCFCVLTDARMPDCKDKQDKCHCHPSYSVHKDNANEQQRNCLKIFSEKKSWDSASRTCANEFSVLANYGIPYAFYQAFRDRGVSFIWIGIRKRLGFYTVRDPVENVFKWNNKGDAPQWENEPIHECVAMNMMSGNLITQDCSTELEFVCQNFGFPVYPVSKSLACPKEWLFFYQRKFEKSNCIKLFQTRGRNATSTCLEHGSQVADLRDFLDLYNHTTQLNVSGFGLKDPTTNCDTKLIKAVFGDAINENLTCNDEIFICERDTRTISLKPKISPDYFNSLDKWDIENTFLTCEVPLKSRNFSEVEHQLHYVWYKNEMPIPVDNRTLGLSSYPEPVKKSTSPAIRQGTYSCVVTVEGIVDSFSSQYVHFFHEDWMTFIAYMQADLKSALNVDFSEEESFFGFRSLLNKTMNDVMQNISWINETPRSAWAYQMSWKNEENVTVQFLFYSKRPKEAESQLITNRYFELKKALKNKLLPILSGDFNITLELDYADTCFEEAIPSFNSSKNVTFLWRTTRQTGLAVSEPMCLNDWRLITRKCQPSVIWGATWGRVNIKKCTKYQHPVEEWKILCPEGFQVMKDSTRVFCFIIHKEKKTFEEAEEICKKQSCALAGVVEIDLITSISFPEIYWVHTKRDVREKSQENLIQQWLEHESNIYRSKGAFCCTVGKGDCVTFQKMCSSSEKHSFACVKYPVSYLLTYILSESWYKLSHKRESYNFGERWKKDWYEANKSCSALTVKSTLLQSIRNLEEYSEFKYYYSDISRTRSRSWWMNMFQEGDSLKWLTSPKESATFVDWRKDTDFYMKQSAGVLIKDGSLSWSLEDPSSEHETICETQDLKESHDTAVYIEEKKSVQSSFSGSPIITLSCKQSGWYKALSFEWFKDGVAIYGVHLSLHLRFNLRMGPIPETMSEFQGYYYCSVDLDNSSKPIFSPQVLLRYPDIHTFTLHMKSEKPKNSSCSNLVSFELPFIGEFNQFLSTDHGKGSRLFLKKVICSGAVISTYHHFYILKEKGTEKDLQRILDRSINSGNGSLSESLVRLNINKDNITIKSTVSCDKEMSHYNGHHLTWPETSIGQRALSEELCITAEGVALERNCLGDFYMGAQWSPVEKDCSDVQSKLTMTLYELAKTNITEDNILDVTSNMERLTTAAENSNPSVAQYVTQIITNAADVPAVEPEVLRSVVHTVDTVINTISASENRETLSNLPRKISNSVENIALNTETNHQAVKVAGNNIALSVLPSTHIPRGGVLEKWGSNITMLLNDSDKEPEKRLDEFESFEAAVFLPKNVFVKQQRNNRSNMAIVVNRNYQFLKNITVISPVMNVVVGTEHVYNVNPPLKMVFKVKKIGSRETKANWGCVSWDEKLNDNSGGWSYKGCYSVFIDPTHVRCYCNHLTSFAVILEIDPKYEIPKVHKAALSLITYIGCSLSVFGLGIIILTFITFRKWRADIRHKVLFNLSMCLVSFLLIFLVGIEKSNWNSWIGCMGVAISLHYFMLASLLWMLVEAFLHYLFLVKIIGTYTPNFLQKTMLFAWGIPILIVGVVLSVNPNLYYSTTEFCCLSGEVFLLAVAFPVSASLTINFIMFGIIFHSVTCVKSTEKLRCNQDEKKIRIARAKAMFCVSVLLGLSWIFGFLAAIEETKLVFQYLFVFTTTLQGFLLCSFFVLRQKSTRELWKNLLKSPSTSISSQPIGMKSL</sequence>